<feature type="domain" description="Domain of unknown function at the cortex 1" evidence="2">
    <location>
        <begin position="7"/>
        <end position="277"/>
    </location>
</feature>
<dbReference type="InterPro" id="IPR013897">
    <property type="entry name" value="Duc1"/>
</dbReference>
<evidence type="ECO:0000256" key="1">
    <source>
        <dbReference type="SAM" id="MobiDB-lite"/>
    </source>
</evidence>
<feature type="compositionally biased region" description="Low complexity" evidence="1">
    <location>
        <begin position="295"/>
        <end position="305"/>
    </location>
</feature>
<evidence type="ECO:0000259" key="2">
    <source>
        <dbReference type="Pfam" id="PF08588"/>
    </source>
</evidence>
<evidence type="ECO:0000313" key="3">
    <source>
        <dbReference type="EMBL" id="KAK1762975.1"/>
    </source>
</evidence>
<name>A0AAJ0FJC7_9PEZI</name>
<feature type="region of interest" description="Disordered" evidence="1">
    <location>
        <begin position="295"/>
        <end position="319"/>
    </location>
</feature>
<gene>
    <name evidence="3" type="ORF">QBC33DRAFT_460399</name>
</gene>
<feature type="compositionally biased region" description="Low complexity" evidence="1">
    <location>
        <begin position="89"/>
        <end position="101"/>
    </location>
</feature>
<keyword evidence="4" id="KW-1185">Reference proteome</keyword>
<protein>
    <submittedName>
        <fullName evidence="3">DUF1769-domain-containing protein</fullName>
    </submittedName>
</protein>
<organism evidence="3 4">
    <name type="scientific">Phialemonium atrogriseum</name>
    <dbReference type="NCBI Taxonomy" id="1093897"/>
    <lineage>
        <taxon>Eukaryota</taxon>
        <taxon>Fungi</taxon>
        <taxon>Dikarya</taxon>
        <taxon>Ascomycota</taxon>
        <taxon>Pezizomycotina</taxon>
        <taxon>Sordariomycetes</taxon>
        <taxon>Sordariomycetidae</taxon>
        <taxon>Cephalothecales</taxon>
        <taxon>Cephalothecaceae</taxon>
        <taxon>Phialemonium</taxon>
    </lineage>
</organism>
<dbReference type="EMBL" id="MU839031">
    <property type="protein sequence ID" value="KAK1762975.1"/>
    <property type="molecule type" value="Genomic_DNA"/>
</dbReference>
<reference evidence="3" key="1">
    <citation type="submission" date="2023-06" db="EMBL/GenBank/DDBJ databases">
        <title>Genome-scale phylogeny and comparative genomics of the fungal order Sordariales.</title>
        <authorList>
            <consortium name="Lawrence Berkeley National Laboratory"/>
            <person name="Hensen N."/>
            <person name="Bonometti L."/>
            <person name="Westerberg I."/>
            <person name="Brannstrom I.O."/>
            <person name="Guillou S."/>
            <person name="Cros-Aarteil S."/>
            <person name="Calhoun S."/>
            <person name="Haridas S."/>
            <person name="Kuo A."/>
            <person name="Mondo S."/>
            <person name="Pangilinan J."/>
            <person name="Riley R."/>
            <person name="Labutti K."/>
            <person name="Andreopoulos B."/>
            <person name="Lipzen A."/>
            <person name="Chen C."/>
            <person name="Yanf M."/>
            <person name="Daum C."/>
            <person name="Ng V."/>
            <person name="Clum A."/>
            <person name="Steindorff A."/>
            <person name="Ohm R."/>
            <person name="Martin F."/>
            <person name="Silar P."/>
            <person name="Natvig D."/>
            <person name="Lalanne C."/>
            <person name="Gautier V."/>
            <person name="Ament-Velasquez S.L."/>
            <person name="Kruys A."/>
            <person name="Hutchinson M.I."/>
            <person name="Powell A.J."/>
            <person name="Barry K."/>
            <person name="Miller A.N."/>
            <person name="Grigoriev I.V."/>
            <person name="Debuchy R."/>
            <person name="Gladieux P."/>
            <person name="Thoren M.H."/>
            <person name="Johannesson H."/>
        </authorList>
    </citation>
    <scope>NUCLEOTIDE SEQUENCE</scope>
    <source>
        <strain evidence="3">8032-3</strain>
    </source>
</reference>
<dbReference type="PANTHER" id="PTHR34826">
    <property type="entry name" value="UPF0590 PROTEIN C409.17C"/>
    <property type="match status" value="1"/>
</dbReference>
<evidence type="ECO:0000313" key="4">
    <source>
        <dbReference type="Proteomes" id="UP001244011"/>
    </source>
</evidence>
<dbReference type="RefSeq" id="XP_060279188.1">
    <property type="nucleotide sequence ID" value="XM_060424986.1"/>
</dbReference>
<dbReference type="AlphaFoldDB" id="A0AAJ0FJC7"/>
<sequence length="347" mass="38142">MADKYLLRVTAGPGYDTAGHVEVPVNTADPVTISSDLIDAQLRVRIQNYRGLPHGSPSTSPYFSAEPHASNDDQYSIAFRFTLKPPSPTARGPATPTATAPDDAKAGVSGRDLQFGNDLDRPIRERLPPGFNTALNIVRWWVDPGLEGDAYADRPHLYGPALSSLNVLHVGGGGEEVEREGGDGDGMEERRAVGMPGGARERMKWALGKGARDGWVWRFGREYAVDFFNPYLDFNEFAVRLPGFHLRVLRYWDGQGLRYVLRNRSTGQVYLVILFSLHRKEDVNEDGSIKPAALEAAAKAAGTEDGTTEDHGDEEPFDEEKVLDFARRKLSGVGLEEGIETSQDDVD</sequence>
<comment type="caution">
    <text evidence="3">The sequence shown here is derived from an EMBL/GenBank/DDBJ whole genome shotgun (WGS) entry which is preliminary data.</text>
</comment>
<accession>A0AAJ0FJC7</accession>
<dbReference type="PANTHER" id="PTHR34826:SF2">
    <property type="entry name" value="UPF0590 PROTEIN C409.17C"/>
    <property type="match status" value="1"/>
</dbReference>
<feature type="region of interest" description="Disordered" evidence="1">
    <location>
        <begin position="85"/>
        <end position="121"/>
    </location>
</feature>
<dbReference type="Pfam" id="PF08588">
    <property type="entry name" value="Duc1"/>
    <property type="match status" value="1"/>
</dbReference>
<proteinExistence type="predicted"/>
<dbReference type="Proteomes" id="UP001244011">
    <property type="component" value="Unassembled WGS sequence"/>
</dbReference>
<dbReference type="GeneID" id="85308173"/>